<reference evidence="1 2" key="1">
    <citation type="submission" date="2019-07" db="EMBL/GenBank/DDBJ databases">
        <title>Draft genome for Aliikangiella sp. M105.</title>
        <authorList>
            <person name="Wang G."/>
        </authorList>
    </citation>
    <scope>NUCLEOTIDE SEQUENCE [LARGE SCALE GENOMIC DNA]</scope>
    <source>
        <strain evidence="1 2">M105</strain>
    </source>
</reference>
<dbReference type="GO" id="GO:0006355">
    <property type="term" value="P:regulation of DNA-templated transcription"/>
    <property type="evidence" value="ECO:0007669"/>
    <property type="project" value="InterPro"/>
</dbReference>
<protein>
    <submittedName>
        <fullName evidence="1">Arc family DNA binding domain-containing protein</fullName>
    </submittedName>
</protein>
<dbReference type="Proteomes" id="UP000315439">
    <property type="component" value="Unassembled WGS sequence"/>
</dbReference>
<dbReference type="InterPro" id="IPR013321">
    <property type="entry name" value="Arc_rbn_hlx_hlx"/>
</dbReference>
<name>A0A545UK88_9GAMM</name>
<evidence type="ECO:0000313" key="1">
    <source>
        <dbReference type="EMBL" id="TQV89882.1"/>
    </source>
</evidence>
<dbReference type="AlphaFoldDB" id="A0A545UK88"/>
<sequence>MVAKKAYPLRINEDILRAMQVWADDELRSINAQIEYVLRDALRKAGRVKNNKTEPIDEPEEN</sequence>
<dbReference type="InterPro" id="IPR010985">
    <property type="entry name" value="Ribbon_hlx_hlx"/>
</dbReference>
<dbReference type="SUPFAM" id="SSF47598">
    <property type="entry name" value="Ribbon-helix-helix"/>
    <property type="match status" value="1"/>
</dbReference>
<dbReference type="Gene3D" id="1.10.1220.10">
    <property type="entry name" value="Met repressor-like"/>
    <property type="match status" value="1"/>
</dbReference>
<evidence type="ECO:0000313" key="2">
    <source>
        <dbReference type="Proteomes" id="UP000315439"/>
    </source>
</evidence>
<proteinExistence type="predicted"/>
<gene>
    <name evidence="1" type="ORF">FLL46_02530</name>
</gene>
<organism evidence="1 2">
    <name type="scientific">Aliikangiella coralliicola</name>
    <dbReference type="NCBI Taxonomy" id="2592383"/>
    <lineage>
        <taxon>Bacteria</taxon>
        <taxon>Pseudomonadati</taxon>
        <taxon>Pseudomonadota</taxon>
        <taxon>Gammaproteobacteria</taxon>
        <taxon>Oceanospirillales</taxon>
        <taxon>Pleioneaceae</taxon>
        <taxon>Aliikangiella</taxon>
    </lineage>
</organism>
<comment type="caution">
    <text evidence="1">The sequence shown here is derived from an EMBL/GenBank/DDBJ whole genome shotgun (WGS) entry which is preliminary data.</text>
</comment>
<dbReference type="OrthoDB" id="9812601at2"/>
<keyword evidence="2" id="KW-1185">Reference proteome</keyword>
<dbReference type="EMBL" id="VIKS01000001">
    <property type="protein sequence ID" value="TQV89882.1"/>
    <property type="molecule type" value="Genomic_DNA"/>
</dbReference>
<accession>A0A545UK88</accession>